<dbReference type="Proteomes" id="UP001610446">
    <property type="component" value="Unassembled WGS sequence"/>
</dbReference>
<keyword evidence="2" id="KW-1185">Reference proteome</keyword>
<accession>A0ABR4J3A3</accession>
<evidence type="ECO:0008006" key="3">
    <source>
        <dbReference type="Google" id="ProtNLM"/>
    </source>
</evidence>
<organism evidence="1 2">
    <name type="scientific">Aspergillus pseudoustus</name>
    <dbReference type="NCBI Taxonomy" id="1810923"/>
    <lineage>
        <taxon>Eukaryota</taxon>
        <taxon>Fungi</taxon>
        <taxon>Dikarya</taxon>
        <taxon>Ascomycota</taxon>
        <taxon>Pezizomycotina</taxon>
        <taxon>Eurotiomycetes</taxon>
        <taxon>Eurotiomycetidae</taxon>
        <taxon>Eurotiales</taxon>
        <taxon>Aspergillaceae</taxon>
        <taxon>Aspergillus</taxon>
        <taxon>Aspergillus subgen. Nidulantes</taxon>
    </lineage>
</organism>
<evidence type="ECO:0000313" key="1">
    <source>
        <dbReference type="EMBL" id="KAL2834014.1"/>
    </source>
</evidence>
<sequence>MSLNSLPVETLHQILGYFCIHCSEKRSQVPPDEYLNGNDQESDQPSWYSLQRHALFSICLVSRRLSSIAQHILYHEFVLGYGNSWRSDYYTWDGRLTSFMITIARRRDLAELVKRVYIHPYLLESFGDETEVPQRYGRSQLQRDYITDKEAGRAIRALAAAIEIEKPRRWRATDLVSLLLAALPGLERCSIQLGPYHDAIVRSAPLRAAGVRELPLRTLDISLRSDATTSDMFGLEWRAGALLTVTPHLETLNLHMCHEIWGQADPPPLPNLENIRITFSRLQERSLRELLSSCASLRTFYYETARHPYNVLAPHDHFKLQHVVECLRRHRATLQSVHLDLRQRGRWMEKTTTPISSFCDFPALKYLLINMEEFRMSPVADSEILAQFLPPSIETVHLPSRIDHSASRQETVLLGLADAISRGEFPKLREIRCDAGETLSNAETIASKFAVVDVDFGYAIWWPSQATLRGEPDLAAFDYHELTN</sequence>
<dbReference type="EMBL" id="JBFXLU010000231">
    <property type="protein sequence ID" value="KAL2834014.1"/>
    <property type="molecule type" value="Genomic_DNA"/>
</dbReference>
<comment type="caution">
    <text evidence="1">The sequence shown here is derived from an EMBL/GenBank/DDBJ whole genome shotgun (WGS) entry which is preliminary data.</text>
</comment>
<reference evidence="1 2" key="1">
    <citation type="submission" date="2024-07" db="EMBL/GenBank/DDBJ databases">
        <title>Section-level genome sequencing and comparative genomics of Aspergillus sections Usti and Cavernicolus.</title>
        <authorList>
            <consortium name="Lawrence Berkeley National Laboratory"/>
            <person name="Nybo J.L."/>
            <person name="Vesth T.C."/>
            <person name="Theobald S."/>
            <person name="Frisvad J.C."/>
            <person name="Larsen T.O."/>
            <person name="Kjaerboelling I."/>
            <person name="Rothschild-Mancinelli K."/>
            <person name="Lyhne E.K."/>
            <person name="Kogle M.E."/>
            <person name="Barry K."/>
            <person name="Clum A."/>
            <person name="Na H."/>
            <person name="Ledsgaard L."/>
            <person name="Lin J."/>
            <person name="Lipzen A."/>
            <person name="Kuo A."/>
            <person name="Riley R."/>
            <person name="Mondo S."/>
            <person name="Labutti K."/>
            <person name="Haridas S."/>
            <person name="Pangalinan J."/>
            <person name="Salamov A.A."/>
            <person name="Simmons B.A."/>
            <person name="Magnuson J.K."/>
            <person name="Chen J."/>
            <person name="Drula E."/>
            <person name="Henrissat B."/>
            <person name="Wiebenga A."/>
            <person name="Lubbers R.J."/>
            <person name="Gomes A.C."/>
            <person name="Makela M.R."/>
            <person name="Stajich J."/>
            <person name="Grigoriev I.V."/>
            <person name="Mortensen U.H."/>
            <person name="De Vries R.P."/>
            <person name="Baker S.E."/>
            <person name="Andersen M.R."/>
        </authorList>
    </citation>
    <scope>NUCLEOTIDE SEQUENCE [LARGE SCALE GENOMIC DNA]</scope>
    <source>
        <strain evidence="1 2">CBS 123904</strain>
    </source>
</reference>
<name>A0ABR4J3A3_9EURO</name>
<protein>
    <recommendedName>
        <fullName evidence="3">F-box domain-containing protein</fullName>
    </recommendedName>
</protein>
<gene>
    <name evidence="1" type="ORF">BJY01DRAFT_239304</name>
</gene>
<proteinExistence type="predicted"/>
<evidence type="ECO:0000313" key="2">
    <source>
        <dbReference type="Proteomes" id="UP001610446"/>
    </source>
</evidence>